<accession>A0A0E9XE05</accession>
<dbReference type="PANTHER" id="PTHR33776">
    <property type="entry name" value="ENDO/EXONUCLEASE/PHOSPHATASE DOMAIN-CONTAINING PROTEIN"/>
    <property type="match status" value="1"/>
</dbReference>
<sequence length="187" mass="20462">MFSSFEVLIPNCVQPDLANKSASGLVLFSCVCLQATWVLREFAEFLSHLAISADKVIIVGDFNIHVDKNGDPLGTAFASIIDSIGFVQNVCEPTHYRGHTLDLVLSHGISVVNLTIAPHNPILSDHFLITFNIKASNPPVSEPRHYYSRSVNPEVIPKFLNMLPESFLSTEEKADENADEAASGPID</sequence>
<dbReference type="AlphaFoldDB" id="A0A0E9XE05"/>
<proteinExistence type="predicted"/>
<dbReference type="GO" id="GO:0003824">
    <property type="term" value="F:catalytic activity"/>
    <property type="evidence" value="ECO:0007669"/>
    <property type="project" value="InterPro"/>
</dbReference>
<reference evidence="2" key="2">
    <citation type="journal article" date="2015" name="Fish Shellfish Immunol.">
        <title>Early steps in the European eel (Anguilla anguilla)-Vibrio vulnificus interaction in the gills: Role of the RtxA13 toxin.</title>
        <authorList>
            <person name="Callol A."/>
            <person name="Pajuelo D."/>
            <person name="Ebbesson L."/>
            <person name="Teles M."/>
            <person name="MacKenzie S."/>
            <person name="Amaro C."/>
        </authorList>
    </citation>
    <scope>NUCLEOTIDE SEQUENCE</scope>
</reference>
<dbReference type="InterPro" id="IPR005135">
    <property type="entry name" value="Endo/exonuclease/phosphatase"/>
</dbReference>
<reference evidence="2" key="1">
    <citation type="submission" date="2014-11" db="EMBL/GenBank/DDBJ databases">
        <authorList>
            <person name="Amaro Gonzalez C."/>
        </authorList>
    </citation>
    <scope>NUCLEOTIDE SEQUENCE</scope>
</reference>
<organism evidence="2">
    <name type="scientific">Anguilla anguilla</name>
    <name type="common">European freshwater eel</name>
    <name type="synonym">Muraena anguilla</name>
    <dbReference type="NCBI Taxonomy" id="7936"/>
    <lineage>
        <taxon>Eukaryota</taxon>
        <taxon>Metazoa</taxon>
        <taxon>Chordata</taxon>
        <taxon>Craniata</taxon>
        <taxon>Vertebrata</taxon>
        <taxon>Euteleostomi</taxon>
        <taxon>Actinopterygii</taxon>
        <taxon>Neopterygii</taxon>
        <taxon>Teleostei</taxon>
        <taxon>Anguilliformes</taxon>
        <taxon>Anguillidae</taxon>
        <taxon>Anguilla</taxon>
    </lineage>
</organism>
<evidence type="ECO:0000259" key="1">
    <source>
        <dbReference type="Pfam" id="PF14529"/>
    </source>
</evidence>
<dbReference type="Gene3D" id="3.60.10.10">
    <property type="entry name" value="Endonuclease/exonuclease/phosphatase"/>
    <property type="match status" value="1"/>
</dbReference>
<evidence type="ECO:0000313" key="2">
    <source>
        <dbReference type="EMBL" id="JAI00860.1"/>
    </source>
</evidence>
<protein>
    <recommendedName>
        <fullName evidence="1">Endonuclease/exonuclease/phosphatase domain-containing protein</fullName>
    </recommendedName>
</protein>
<feature type="domain" description="Endonuclease/exonuclease/phosphatase" evidence="1">
    <location>
        <begin position="42"/>
        <end position="129"/>
    </location>
</feature>
<dbReference type="Pfam" id="PF14529">
    <property type="entry name" value="Exo_endo_phos_2"/>
    <property type="match status" value="1"/>
</dbReference>
<dbReference type="PANTHER" id="PTHR33776:SF3">
    <property type="entry name" value="PHD-TYPE DOMAIN-CONTAINING PROTEIN"/>
    <property type="match status" value="1"/>
</dbReference>
<name>A0A0E9XE05_ANGAN</name>
<dbReference type="EMBL" id="GBXM01007718">
    <property type="protein sequence ID" value="JAI00860.1"/>
    <property type="molecule type" value="Transcribed_RNA"/>
</dbReference>
<dbReference type="SUPFAM" id="SSF56219">
    <property type="entry name" value="DNase I-like"/>
    <property type="match status" value="1"/>
</dbReference>
<dbReference type="InterPro" id="IPR036691">
    <property type="entry name" value="Endo/exonu/phosph_ase_sf"/>
</dbReference>